<dbReference type="Proteomes" id="UP000190166">
    <property type="component" value="Unassembled WGS sequence"/>
</dbReference>
<accession>A0A1T5PBU2</accession>
<evidence type="ECO:0008006" key="3">
    <source>
        <dbReference type="Google" id="ProtNLM"/>
    </source>
</evidence>
<gene>
    <name evidence="1" type="ORF">SAMN05660461_6012</name>
</gene>
<dbReference type="InterPro" id="IPR027417">
    <property type="entry name" value="P-loop_NTPase"/>
</dbReference>
<dbReference type="Gene3D" id="3.40.50.300">
    <property type="entry name" value="P-loop containing nucleotide triphosphate hydrolases"/>
    <property type="match status" value="1"/>
</dbReference>
<reference evidence="1 2" key="1">
    <citation type="submission" date="2017-02" db="EMBL/GenBank/DDBJ databases">
        <authorList>
            <person name="Peterson S.W."/>
        </authorList>
    </citation>
    <scope>NUCLEOTIDE SEQUENCE [LARGE SCALE GENOMIC DNA]</scope>
    <source>
        <strain evidence="1 2">DSM 18108</strain>
    </source>
</reference>
<organism evidence="1 2">
    <name type="scientific">Chitinophaga ginsengisegetis</name>
    <dbReference type="NCBI Taxonomy" id="393003"/>
    <lineage>
        <taxon>Bacteria</taxon>
        <taxon>Pseudomonadati</taxon>
        <taxon>Bacteroidota</taxon>
        <taxon>Chitinophagia</taxon>
        <taxon>Chitinophagales</taxon>
        <taxon>Chitinophagaceae</taxon>
        <taxon>Chitinophaga</taxon>
    </lineage>
</organism>
<protein>
    <recommendedName>
        <fullName evidence="3">Terminase-like family protein</fullName>
    </recommendedName>
</protein>
<evidence type="ECO:0000313" key="2">
    <source>
        <dbReference type="Proteomes" id="UP000190166"/>
    </source>
</evidence>
<proteinExistence type="predicted"/>
<name>A0A1T5PBU2_9BACT</name>
<evidence type="ECO:0000313" key="1">
    <source>
        <dbReference type="EMBL" id="SKD10112.1"/>
    </source>
</evidence>
<sequence>MIEKNFSLNTPQAIVAAVNANKTHLVWARGTGKTTGVIGPKSLDLVHKMPRAKGGFIGKDYEQIFDRTLPGVVSVWEQLGYYQEKHWRLGKPLSGWDTPIIPPMKWDNIISWYNGTAIHLLSLAVKAAGNGLSLQWLMGDESKFWKKEQLNEILKTLRGLAQEFGHLPEYCGYLFATDKWMEDIADVQWILDEKQKMNPEAVNLVLDLQLEINRIRTTYADLTEAEQEKANRDIRDIEKVINPIRKKLFFYSEASAEDNVDILGPDYISSQKAELEPEEFDVAIRNHDPKKTKNCFYPTLTDGHKYASTKDLDIFKPLIIAPDYQASISPIVTAQIAQLPTEQYLTLNMARSTFVLQPLSLIDACKLWAERHKHFKNKVVYYVYDHTAIGRNALQKPFYTVVKEVLESEGWIVFDIYMGKAPEHDIKYEKIKAMYEVQPSADRLAIRHNSLAGNECIVSMERAKAITERGKTKKDKKHEDVSRYPKYPQQYATHFSDCADMILWAVMELNLIPLHTGTGEFSSGYL</sequence>
<keyword evidence="2" id="KW-1185">Reference proteome</keyword>
<dbReference type="STRING" id="393003.SAMN05660461_6012"/>
<dbReference type="AlphaFoldDB" id="A0A1T5PBU2"/>
<dbReference type="RefSeq" id="WP_079473273.1">
    <property type="nucleotide sequence ID" value="NZ_FUZZ01000006.1"/>
</dbReference>
<dbReference type="EMBL" id="FUZZ01000006">
    <property type="protein sequence ID" value="SKD10112.1"/>
    <property type="molecule type" value="Genomic_DNA"/>
</dbReference>